<organism evidence="1 2">
    <name type="scientific">Ornithinibacillus halophilus</name>
    <dbReference type="NCBI Taxonomy" id="930117"/>
    <lineage>
        <taxon>Bacteria</taxon>
        <taxon>Bacillati</taxon>
        <taxon>Bacillota</taxon>
        <taxon>Bacilli</taxon>
        <taxon>Bacillales</taxon>
        <taxon>Bacillaceae</taxon>
        <taxon>Ornithinibacillus</taxon>
    </lineage>
</organism>
<evidence type="ECO:0000313" key="1">
    <source>
        <dbReference type="EMBL" id="SHG45938.1"/>
    </source>
</evidence>
<protein>
    <recommendedName>
        <fullName evidence="3">Tetratricopeptide repeat-containing protein</fullName>
    </recommendedName>
</protein>
<dbReference type="AlphaFoldDB" id="A0A1M5JZK0"/>
<evidence type="ECO:0000313" key="2">
    <source>
        <dbReference type="Proteomes" id="UP000183988"/>
    </source>
</evidence>
<dbReference type="Proteomes" id="UP000183988">
    <property type="component" value="Unassembled WGS sequence"/>
</dbReference>
<gene>
    <name evidence="1" type="ORF">SAMN05216225_103434</name>
</gene>
<dbReference type="OrthoDB" id="2869867at2"/>
<evidence type="ECO:0008006" key="3">
    <source>
        <dbReference type="Google" id="ProtNLM"/>
    </source>
</evidence>
<reference evidence="1 2" key="1">
    <citation type="submission" date="2016-11" db="EMBL/GenBank/DDBJ databases">
        <authorList>
            <person name="Jaros S."/>
            <person name="Januszkiewicz K."/>
            <person name="Wedrychowicz H."/>
        </authorList>
    </citation>
    <scope>NUCLEOTIDE SEQUENCE [LARGE SCALE GENOMIC DNA]</scope>
    <source>
        <strain evidence="1 2">IBRC-M 10683</strain>
    </source>
</reference>
<dbReference type="RefSeq" id="WP_072891278.1">
    <property type="nucleotide sequence ID" value="NZ_FQVW01000034.1"/>
</dbReference>
<keyword evidence="2" id="KW-1185">Reference proteome</keyword>
<sequence>MQLELWLDESGDFVSDHKDYLNPSLVGGVLVEKGDITEESARQMIGKDYVHFNQEGGHENMALLEAIKEKHGELVIFQNKERVKIIDGDTTYLNVLAEGIIQLLLRLSAMYGDFELDILIATRKNMEKGYGIIEEQEYEERLRERIIVGLARKVLTRKNKWKYDVHFGDARKSSRLMLADGVCNTYLTRTSSKFTSEQKDRIEELYQNQFIFSFFENSPRQDIERRLAEGDISEVIFECFLESNKEFKEPYLSIALEQLQELDEYGQRIQLRNISSEIETFIKIERNYHFIRPVLIAMQEELLPKLKEFDIEMPEFHLDIILYLYSLYTREGSMKANEQDRLFMEQLALVKDIMVKFEYYNLYKLRRAIHQKNLMDIHGSIADSTKAISILEEMVQLLDLLEDEALDTDEPDMYETLGKAYGTRGQGYAMLIHQDKQNLEKAIDDYDQALKHFTIDVDEERQYLYKAQAYSEGEEFEKAISCLFQASEVDQNAGLEGLLRTFKEEEVPREIYKYFTYYKIMAASKVSGNDALADKMYEALNQENISVDELGANYRSIHPMQFIYWNMAIYLFKKGKDKLANTYLNNGIERCDSQYSGVTIKVIQLGMYAEKLRITMEKGNNQQIEHVKNELHGRFNTLKKAPNARFIFEYLQEIDETQLDDIEKVEQLIRLTRCIN</sequence>
<dbReference type="InterPro" id="IPR011990">
    <property type="entry name" value="TPR-like_helical_dom_sf"/>
</dbReference>
<name>A0A1M5JZK0_9BACI</name>
<proteinExistence type="predicted"/>
<dbReference type="Gene3D" id="1.25.40.10">
    <property type="entry name" value="Tetratricopeptide repeat domain"/>
    <property type="match status" value="1"/>
</dbReference>
<accession>A0A1M5JZK0</accession>
<dbReference type="EMBL" id="FQVW01000034">
    <property type="protein sequence ID" value="SHG45938.1"/>
    <property type="molecule type" value="Genomic_DNA"/>
</dbReference>
<dbReference type="SUPFAM" id="SSF48452">
    <property type="entry name" value="TPR-like"/>
    <property type="match status" value="1"/>
</dbReference>